<dbReference type="AlphaFoldDB" id="A0A2P8F6H8"/>
<proteinExistence type="predicted"/>
<evidence type="ECO:0000256" key="1">
    <source>
        <dbReference type="SAM" id="Phobius"/>
    </source>
</evidence>
<name>A0A2P8F6H8_9BACT</name>
<dbReference type="Proteomes" id="UP000240978">
    <property type="component" value="Unassembled WGS sequence"/>
</dbReference>
<evidence type="ECO:0000313" key="3">
    <source>
        <dbReference type="Proteomes" id="UP000240978"/>
    </source>
</evidence>
<reference evidence="2 3" key="1">
    <citation type="submission" date="2018-03" db="EMBL/GenBank/DDBJ databases">
        <title>Genomic Encyclopedia of Archaeal and Bacterial Type Strains, Phase II (KMG-II): from individual species to whole genera.</title>
        <authorList>
            <person name="Goeker M."/>
        </authorList>
    </citation>
    <scope>NUCLEOTIDE SEQUENCE [LARGE SCALE GENOMIC DNA]</scope>
    <source>
        <strain evidence="2 3">DSM 18107</strain>
    </source>
</reference>
<keyword evidence="1" id="KW-1133">Transmembrane helix</keyword>
<accession>A0A2P8F6H8</accession>
<protein>
    <submittedName>
        <fullName evidence="2">Uncharacterized protein</fullName>
    </submittedName>
</protein>
<keyword evidence="1" id="KW-0812">Transmembrane</keyword>
<evidence type="ECO:0000313" key="2">
    <source>
        <dbReference type="EMBL" id="PSL17321.1"/>
    </source>
</evidence>
<sequence>MLPSISVYIFLSLRLQIYITHLLLFNKRQRKIDFQRAHLQKKTHAIDNDKGLFED</sequence>
<dbReference type="EMBL" id="PYGK01000050">
    <property type="protein sequence ID" value="PSL17321.1"/>
    <property type="molecule type" value="Genomic_DNA"/>
</dbReference>
<gene>
    <name evidence="2" type="ORF">CLV42_1502</name>
</gene>
<keyword evidence="3" id="KW-1185">Reference proteome</keyword>
<feature type="transmembrane region" description="Helical" evidence="1">
    <location>
        <begin position="6"/>
        <end position="26"/>
    </location>
</feature>
<comment type="caution">
    <text evidence="2">The sequence shown here is derived from an EMBL/GenBank/DDBJ whole genome shotgun (WGS) entry which is preliminary data.</text>
</comment>
<organism evidence="2 3">
    <name type="scientific">Chitinophaga ginsengisoli</name>
    <dbReference type="NCBI Taxonomy" id="363837"/>
    <lineage>
        <taxon>Bacteria</taxon>
        <taxon>Pseudomonadati</taxon>
        <taxon>Bacteroidota</taxon>
        <taxon>Chitinophagia</taxon>
        <taxon>Chitinophagales</taxon>
        <taxon>Chitinophagaceae</taxon>
        <taxon>Chitinophaga</taxon>
    </lineage>
</organism>
<keyword evidence="1" id="KW-0472">Membrane</keyword>